<proteinExistence type="predicted"/>
<dbReference type="Proteomes" id="UP000886069">
    <property type="component" value="Unassembled WGS sequence"/>
</dbReference>
<dbReference type="EMBL" id="DSEC01000300">
    <property type="protein sequence ID" value="HER43650.1"/>
    <property type="molecule type" value="Genomic_DNA"/>
</dbReference>
<accession>A0A7V2AUS1</accession>
<gene>
    <name evidence="1" type="ORF">ENO08_04235</name>
</gene>
<protein>
    <submittedName>
        <fullName evidence="1">Tetratricopeptide repeat protein</fullName>
    </submittedName>
</protein>
<name>A0A7V2AUS1_UNCEI</name>
<dbReference type="AlphaFoldDB" id="A0A7V2AUS1"/>
<organism evidence="1">
    <name type="scientific">Eiseniibacteriota bacterium</name>
    <dbReference type="NCBI Taxonomy" id="2212470"/>
    <lineage>
        <taxon>Bacteria</taxon>
        <taxon>Candidatus Eiseniibacteriota</taxon>
    </lineage>
</organism>
<sequence length="502" mass="55724">HLDLGNRERAVEAWRGALGGDPRHAKNFALVGRLMMEAGLYEEAVEVYRSGRMHEALYRPMTAEIIRLERLLGDPEAAFRETVRLIASGPALNVGDVKLLADIYAESGRDERLLAIADSAAAESESARFDIARAALLLEAGRYGEAERYVEGRGALADREFYAFLRYLSVERRERGERGFLAFRRKVLEAFLDLYPESPVAPEVMISLAESLREEALLSDGGVGPFERALETIALVKHHRLGGPFRERAAILEAEILLDDLHRPREALAAIEDAGVPLERSSTRAEEIRMAALVRAGAWEKVERRAALLEAGGDSAKAAVGLYGRGTASFYRGDYEEAVELLSSVAERCPWSPWANDALETALLVEEALRGGTEPLDRYRDAAALAARGDIAGAADSLEALIERFPSSPLRPRALFERAELDMRSGNGERAERGLETIAEIYPLSDLAPRALELLARRARGGNPRRAEELYETILERYPDDPFLERVRRDYISLRRSAGKEE</sequence>
<evidence type="ECO:0000313" key="1">
    <source>
        <dbReference type="EMBL" id="HER43650.1"/>
    </source>
</evidence>
<feature type="non-terminal residue" evidence="1">
    <location>
        <position position="1"/>
    </location>
</feature>
<reference evidence="1" key="1">
    <citation type="journal article" date="2020" name="mSystems">
        <title>Genome- and Community-Level Interaction Insights into Carbon Utilization and Element Cycling Functions of Hydrothermarchaeota in Hydrothermal Sediment.</title>
        <authorList>
            <person name="Zhou Z."/>
            <person name="Liu Y."/>
            <person name="Xu W."/>
            <person name="Pan J."/>
            <person name="Luo Z.H."/>
            <person name="Li M."/>
        </authorList>
    </citation>
    <scope>NUCLEOTIDE SEQUENCE [LARGE SCALE GENOMIC DNA]</scope>
    <source>
        <strain evidence="1">SpSt-1233</strain>
    </source>
</reference>
<dbReference type="SUPFAM" id="SSF48452">
    <property type="entry name" value="TPR-like"/>
    <property type="match status" value="1"/>
</dbReference>
<comment type="caution">
    <text evidence="1">The sequence shown here is derived from an EMBL/GenBank/DDBJ whole genome shotgun (WGS) entry which is preliminary data.</text>
</comment>
<dbReference type="InterPro" id="IPR011990">
    <property type="entry name" value="TPR-like_helical_dom_sf"/>
</dbReference>
<dbReference type="Gene3D" id="1.25.40.10">
    <property type="entry name" value="Tetratricopeptide repeat domain"/>
    <property type="match status" value="3"/>
</dbReference>
<dbReference type="Pfam" id="PF13432">
    <property type="entry name" value="TPR_16"/>
    <property type="match status" value="2"/>
</dbReference>